<feature type="compositionally biased region" description="Low complexity" evidence="1">
    <location>
        <begin position="1"/>
        <end position="15"/>
    </location>
</feature>
<feature type="domain" description="Ig-like" evidence="2">
    <location>
        <begin position="121"/>
        <end position="215"/>
    </location>
</feature>
<dbReference type="Pfam" id="PF07679">
    <property type="entry name" value="I-set"/>
    <property type="match status" value="2"/>
</dbReference>
<dbReference type="GeneTree" id="ENSGT00940000154756"/>
<reference evidence="3" key="5">
    <citation type="submission" date="2025-09" db="UniProtKB">
        <authorList>
            <consortium name="Ensembl"/>
        </authorList>
    </citation>
    <scope>IDENTIFICATION</scope>
</reference>
<proteinExistence type="predicted"/>
<evidence type="ECO:0000313" key="4">
    <source>
        <dbReference type="Proteomes" id="UP000314986"/>
    </source>
</evidence>
<evidence type="ECO:0000259" key="2">
    <source>
        <dbReference type="PROSITE" id="PS50835"/>
    </source>
</evidence>
<evidence type="ECO:0000313" key="3">
    <source>
        <dbReference type="Ensembl" id="ENSCMIP00000019481.1"/>
    </source>
</evidence>
<dbReference type="InterPro" id="IPR013783">
    <property type="entry name" value="Ig-like_fold"/>
</dbReference>
<dbReference type="InterPro" id="IPR007110">
    <property type="entry name" value="Ig-like_dom"/>
</dbReference>
<dbReference type="AlphaFoldDB" id="A0A4W3HT79"/>
<reference evidence="4" key="3">
    <citation type="journal article" date="2014" name="Nature">
        <title>Elephant shark genome provides unique insights into gnathostome evolution.</title>
        <authorList>
            <consortium name="International Elephant Shark Genome Sequencing Consortium"/>
            <person name="Venkatesh B."/>
            <person name="Lee A.P."/>
            <person name="Ravi V."/>
            <person name="Maurya A.K."/>
            <person name="Lian M.M."/>
            <person name="Swann J.B."/>
            <person name="Ohta Y."/>
            <person name="Flajnik M.F."/>
            <person name="Sutoh Y."/>
            <person name="Kasahara M."/>
            <person name="Hoon S."/>
            <person name="Gangu V."/>
            <person name="Roy S.W."/>
            <person name="Irimia M."/>
            <person name="Korzh V."/>
            <person name="Kondrychyn I."/>
            <person name="Lim Z.W."/>
            <person name="Tay B.H."/>
            <person name="Tohari S."/>
            <person name="Kong K.W."/>
            <person name="Ho S."/>
            <person name="Lorente-Galdos B."/>
            <person name="Quilez J."/>
            <person name="Marques-Bonet T."/>
            <person name="Raney B.J."/>
            <person name="Ingham P.W."/>
            <person name="Tay A."/>
            <person name="Hillier L.W."/>
            <person name="Minx P."/>
            <person name="Boehm T."/>
            <person name="Wilson R.K."/>
            <person name="Brenner S."/>
            <person name="Warren W.C."/>
        </authorList>
    </citation>
    <scope>NUCLEOTIDE SEQUENCE [LARGE SCALE GENOMIC DNA]</scope>
</reference>
<accession>A0A4W3HT79</accession>
<dbReference type="InterPro" id="IPR013098">
    <property type="entry name" value="Ig_I-set"/>
</dbReference>
<reference evidence="4" key="2">
    <citation type="journal article" date="2007" name="PLoS Biol.">
        <title>Survey sequencing and comparative analysis of the elephant shark (Callorhinchus milii) genome.</title>
        <authorList>
            <person name="Venkatesh B."/>
            <person name="Kirkness E.F."/>
            <person name="Loh Y.H."/>
            <person name="Halpern A.L."/>
            <person name="Lee A.P."/>
            <person name="Johnson J."/>
            <person name="Dandona N."/>
            <person name="Viswanathan L.D."/>
            <person name="Tay A."/>
            <person name="Venter J.C."/>
            <person name="Strausberg R.L."/>
            <person name="Brenner S."/>
        </authorList>
    </citation>
    <scope>NUCLEOTIDE SEQUENCE [LARGE SCALE GENOMIC DNA]</scope>
</reference>
<organism evidence="3 4">
    <name type="scientific">Callorhinchus milii</name>
    <name type="common">Ghost shark</name>
    <dbReference type="NCBI Taxonomy" id="7868"/>
    <lineage>
        <taxon>Eukaryota</taxon>
        <taxon>Metazoa</taxon>
        <taxon>Chordata</taxon>
        <taxon>Craniata</taxon>
        <taxon>Vertebrata</taxon>
        <taxon>Chondrichthyes</taxon>
        <taxon>Holocephali</taxon>
        <taxon>Chimaeriformes</taxon>
        <taxon>Callorhinchidae</taxon>
        <taxon>Callorhinchus</taxon>
    </lineage>
</organism>
<dbReference type="PANTHER" id="PTHR47633">
    <property type="entry name" value="IMMUNOGLOBULIN"/>
    <property type="match status" value="1"/>
</dbReference>
<dbReference type="InterPro" id="IPR003599">
    <property type="entry name" value="Ig_sub"/>
</dbReference>
<dbReference type="PANTHER" id="PTHR47633:SF16">
    <property type="entry name" value="CAVP-TARGET PROTEIN-LIKE"/>
    <property type="match status" value="1"/>
</dbReference>
<name>A0A4W3HT79_CALMI</name>
<dbReference type="FunFam" id="2.60.40.10:FF:000747">
    <property type="entry name" value="obscurin isoform X6"/>
    <property type="match status" value="1"/>
</dbReference>
<reference evidence="3" key="4">
    <citation type="submission" date="2025-08" db="UniProtKB">
        <authorList>
            <consortium name="Ensembl"/>
        </authorList>
    </citation>
    <scope>IDENTIFICATION</scope>
</reference>
<feature type="region of interest" description="Disordered" evidence="1">
    <location>
        <begin position="106"/>
        <end position="130"/>
    </location>
</feature>
<dbReference type="Gene3D" id="2.60.40.10">
    <property type="entry name" value="Immunoglobulins"/>
    <property type="match status" value="2"/>
</dbReference>
<dbReference type="Ensembl" id="ENSCMIT00000019847.1">
    <property type="protein sequence ID" value="ENSCMIP00000019481.1"/>
    <property type="gene ID" value="ENSCMIG00000009077.1"/>
</dbReference>
<dbReference type="InterPro" id="IPR036179">
    <property type="entry name" value="Ig-like_dom_sf"/>
</dbReference>
<protein>
    <submittedName>
        <fullName evidence="3">Obscurin, cytoskeletal calmodulin and titin-interacting RhoGEF b</fullName>
    </submittedName>
</protein>
<sequence>LAPGGRPGRRLAPPVGGLGQETANEPGANPGFHLRSAGGRRQGAETSETEIRVRWLKDGVALADGRHHHIDSYPDGTCSLIVAGVEEKDAGTYTCEVSNALGTTSHSAGLRVGRGGPWAGPEPRRDPARKPVRHLAGGYPISFDCMVGGYPPPTIRWFKDGKVLEENDHYMINEDQDGCHQLILTSVLLSDMGVYRCVAENYIGVSSTKAELRVDGKFAEQLSLWAMTRSAVNLLNNKIIIITILAFDTQRLITSTR</sequence>
<dbReference type="GO" id="GO:0004672">
    <property type="term" value="F:protein kinase activity"/>
    <property type="evidence" value="ECO:0007669"/>
    <property type="project" value="TreeGrafter"/>
</dbReference>
<dbReference type="SUPFAM" id="SSF48726">
    <property type="entry name" value="Immunoglobulin"/>
    <property type="match status" value="2"/>
</dbReference>
<dbReference type="SMART" id="SM00408">
    <property type="entry name" value="IGc2"/>
    <property type="match status" value="2"/>
</dbReference>
<reference evidence="4" key="1">
    <citation type="journal article" date="2006" name="Science">
        <title>Ancient noncoding elements conserved in the human genome.</title>
        <authorList>
            <person name="Venkatesh B."/>
            <person name="Kirkness E.F."/>
            <person name="Loh Y.H."/>
            <person name="Halpern A.L."/>
            <person name="Lee A.P."/>
            <person name="Johnson J."/>
            <person name="Dandona N."/>
            <person name="Viswanathan L.D."/>
            <person name="Tay A."/>
            <person name="Venter J.C."/>
            <person name="Strausberg R.L."/>
            <person name="Brenner S."/>
        </authorList>
    </citation>
    <scope>NUCLEOTIDE SEQUENCE [LARGE SCALE GENOMIC DNA]</scope>
</reference>
<dbReference type="PROSITE" id="PS50835">
    <property type="entry name" value="IG_LIKE"/>
    <property type="match status" value="2"/>
</dbReference>
<feature type="domain" description="Ig-like" evidence="2">
    <location>
        <begin position="13"/>
        <end position="111"/>
    </location>
</feature>
<evidence type="ECO:0000256" key="1">
    <source>
        <dbReference type="SAM" id="MobiDB-lite"/>
    </source>
</evidence>
<dbReference type="InterPro" id="IPR003598">
    <property type="entry name" value="Ig_sub2"/>
</dbReference>
<dbReference type="Proteomes" id="UP000314986">
    <property type="component" value="Unassembled WGS sequence"/>
</dbReference>
<keyword evidence="4" id="KW-1185">Reference proteome</keyword>
<dbReference type="SMART" id="SM00409">
    <property type="entry name" value="IG"/>
    <property type="match status" value="2"/>
</dbReference>
<feature type="region of interest" description="Disordered" evidence="1">
    <location>
        <begin position="1"/>
        <end position="47"/>
    </location>
</feature>